<evidence type="ECO:0000313" key="2">
    <source>
        <dbReference type="EMBL" id="GLI94201.1"/>
    </source>
</evidence>
<dbReference type="InterPro" id="IPR012902">
    <property type="entry name" value="N_methyl_site"/>
</dbReference>
<protein>
    <recommendedName>
        <fullName evidence="4">General secretion pathway protein GspI</fullName>
    </recommendedName>
</protein>
<name>A0A9W6GWG2_9HYPH</name>
<keyword evidence="1" id="KW-0472">Membrane</keyword>
<keyword evidence="1" id="KW-1133">Transmembrane helix</keyword>
<dbReference type="Proteomes" id="UP001144323">
    <property type="component" value="Unassembled WGS sequence"/>
</dbReference>
<gene>
    <name evidence="2" type="ORF">LMG27198_31930</name>
</gene>
<evidence type="ECO:0000256" key="1">
    <source>
        <dbReference type="SAM" id="Phobius"/>
    </source>
</evidence>
<dbReference type="RefSeq" id="WP_281804216.1">
    <property type="nucleotide sequence ID" value="NZ_BSEC01000001.1"/>
</dbReference>
<evidence type="ECO:0008006" key="4">
    <source>
        <dbReference type="Google" id="ProtNLM"/>
    </source>
</evidence>
<reference evidence="2" key="1">
    <citation type="journal article" date="2023" name="Int. J. Syst. Evol. Microbiol.">
        <title>Methylocystis iwaonis sp. nov., a type II methane-oxidizing bacterium from surface soil of a rice paddy field in Japan, and emended description of the genus Methylocystis (ex Whittenbury et al. 1970) Bowman et al. 1993.</title>
        <authorList>
            <person name="Kaise H."/>
            <person name="Sawadogo J.B."/>
            <person name="Alam M.S."/>
            <person name="Ueno C."/>
            <person name="Dianou D."/>
            <person name="Shinjo R."/>
            <person name="Asakawa S."/>
        </authorList>
    </citation>
    <scope>NUCLEOTIDE SEQUENCE</scope>
    <source>
        <strain evidence="2">LMG27198</strain>
    </source>
</reference>
<proteinExistence type="predicted"/>
<dbReference type="Pfam" id="PF07963">
    <property type="entry name" value="N_methyl"/>
    <property type="match status" value="1"/>
</dbReference>
<accession>A0A9W6GWG2</accession>
<keyword evidence="3" id="KW-1185">Reference proteome</keyword>
<evidence type="ECO:0000313" key="3">
    <source>
        <dbReference type="Proteomes" id="UP001144323"/>
    </source>
</evidence>
<organism evidence="2 3">
    <name type="scientific">Methylocystis echinoides</name>
    <dbReference type="NCBI Taxonomy" id="29468"/>
    <lineage>
        <taxon>Bacteria</taxon>
        <taxon>Pseudomonadati</taxon>
        <taxon>Pseudomonadota</taxon>
        <taxon>Alphaproteobacteria</taxon>
        <taxon>Hyphomicrobiales</taxon>
        <taxon>Methylocystaceae</taxon>
        <taxon>Methylocystis</taxon>
    </lineage>
</organism>
<comment type="caution">
    <text evidence="2">The sequence shown here is derived from an EMBL/GenBank/DDBJ whole genome shotgun (WGS) entry which is preliminary data.</text>
</comment>
<sequence>MRHRLTSRRGFSLIEALAAFAILAMSLGQLLNGVSGGVRNEARADFLLRAARQGAAHLDALGVDGPVPFGQTSGRYADGLYWFLTVTAGPNVGGPGGQPLASSFRAELVIKKPSGFGETYRLATLKVKSIEPQMGQ</sequence>
<keyword evidence="1" id="KW-0812">Transmembrane</keyword>
<feature type="transmembrane region" description="Helical" evidence="1">
    <location>
        <begin position="12"/>
        <end position="31"/>
    </location>
</feature>
<dbReference type="EMBL" id="BSEC01000001">
    <property type="protein sequence ID" value="GLI94201.1"/>
    <property type="molecule type" value="Genomic_DNA"/>
</dbReference>
<dbReference type="AlphaFoldDB" id="A0A9W6GWG2"/>